<keyword evidence="3" id="KW-1185">Reference proteome</keyword>
<reference evidence="2 3" key="1">
    <citation type="submission" date="2020-09" db="EMBL/GenBank/DDBJ databases">
        <title>Biosynthesis of the nuclear factor of activated T cells inhibitor NFAT-133 and its congeners in Streptomyces pactum.</title>
        <authorList>
            <person name="Zhou W."/>
            <person name="Posri P."/>
            <person name="Abugrain M.E."/>
            <person name="Weisberg A.J."/>
            <person name="Chang J.H."/>
            <person name="Mahmud T."/>
        </authorList>
    </citation>
    <scope>NUCLEOTIDE SEQUENCE [LARGE SCALE GENOMIC DNA]</scope>
    <source>
        <strain evidence="2 3">ATCC 27456</strain>
    </source>
</reference>
<protein>
    <recommendedName>
        <fullName evidence="4">Secreted protein</fullName>
    </recommendedName>
</protein>
<comment type="caution">
    <text evidence="2">The sequence shown here is derived from an EMBL/GenBank/DDBJ whole genome shotgun (WGS) entry which is preliminary data.</text>
</comment>
<proteinExistence type="predicted"/>
<feature type="region of interest" description="Disordered" evidence="1">
    <location>
        <begin position="36"/>
        <end position="101"/>
    </location>
</feature>
<accession>A0ABS0NN09</accession>
<gene>
    <name evidence="2" type="ORF">IHE55_18170</name>
</gene>
<name>A0ABS0NN09_9ACTN</name>
<sequence length="243" mass="25277">MSHAQPPQKRQNWFARHKVLTGIGAVVVVAAIGTAAAGGGGDDKDSKDRTTQSAGKDSGGGSGKGTEKKEEKAEPAIDGDGTFEVGSDVKPGTYRTTGNDELGGCYWERAKDSSGEMDSILANDNVTGASYVTIKPTDKIFKSNGCNDWEAVPDKPAAGGTPKTEFSGKGGMYRVGVDIAPGTYKSAGNDGDIGCYWERDKDALHGLESIAANENVTGSGVVTIAPGDAYFKTNNCNDWKKAG</sequence>
<organism evidence="2 3">
    <name type="scientific">Streptomyces pactum</name>
    <dbReference type="NCBI Taxonomy" id="68249"/>
    <lineage>
        <taxon>Bacteria</taxon>
        <taxon>Bacillati</taxon>
        <taxon>Actinomycetota</taxon>
        <taxon>Actinomycetes</taxon>
        <taxon>Kitasatosporales</taxon>
        <taxon>Streptomycetaceae</taxon>
        <taxon>Streptomyces</taxon>
    </lineage>
</organism>
<feature type="compositionally biased region" description="Basic and acidic residues" evidence="1">
    <location>
        <begin position="65"/>
        <end position="75"/>
    </location>
</feature>
<evidence type="ECO:0008006" key="4">
    <source>
        <dbReference type="Google" id="ProtNLM"/>
    </source>
</evidence>
<evidence type="ECO:0000313" key="2">
    <source>
        <dbReference type="EMBL" id="MBH5336597.1"/>
    </source>
</evidence>
<evidence type="ECO:0000313" key="3">
    <source>
        <dbReference type="Proteomes" id="UP000807371"/>
    </source>
</evidence>
<evidence type="ECO:0000256" key="1">
    <source>
        <dbReference type="SAM" id="MobiDB-lite"/>
    </source>
</evidence>
<feature type="compositionally biased region" description="Basic and acidic residues" evidence="1">
    <location>
        <begin position="41"/>
        <end position="50"/>
    </location>
</feature>
<dbReference type="EMBL" id="JACYXC010000001">
    <property type="protein sequence ID" value="MBH5336597.1"/>
    <property type="molecule type" value="Genomic_DNA"/>
</dbReference>
<dbReference type="Proteomes" id="UP000807371">
    <property type="component" value="Unassembled WGS sequence"/>
</dbReference>